<protein>
    <submittedName>
        <fullName evidence="1">Uncharacterized protein</fullName>
    </submittedName>
</protein>
<reference evidence="1" key="1">
    <citation type="submission" date="2014-05" db="EMBL/GenBank/DDBJ databases">
        <authorList>
            <person name="Chronopoulou M."/>
        </authorList>
    </citation>
    <scope>NUCLEOTIDE SEQUENCE</scope>
    <source>
        <tissue evidence="1">Whole organism</tissue>
    </source>
</reference>
<proteinExistence type="predicted"/>
<sequence>MYFTAYNNVDVVGSLDGDTNDLYSLIGDKCLL</sequence>
<dbReference type="EMBL" id="HACA01031269">
    <property type="protein sequence ID" value="CDW48630.1"/>
    <property type="molecule type" value="Transcribed_RNA"/>
</dbReference>
<name>A0A0K2VE29_LEPSM</name>
<dbReference type="AlphaFoldDB" id="A0A0K2VE29"/>
<evidence type="ECO:0000313" key="1">
    <source>
        <dbReference type="EMBL" id="CDW48630.1"/>
    </source>
</evidence>
<organism evidence="1">
    <name type="scientific">Lepeophtheirus salmonis</name>
    <name type="common">Salmon louse</name>
    <name type="synonym">Caligus salmonis</name>
    <dbReference type="NCBI Taxonomy" id="72036"/>
    <lineage>
        <taxon>Eukaryota</taxon>
        <taxon>Metazoa</taxon>
        <taxon>Ecdysozoa</taxon>
        <taxon>Arthropoda</taxon>
        <taxon>Crustacea</taxon>
        <taxon>Multicrustacea</taxon>
        <taxon>Hexanauplia</taxon>
        <taxon>Copepoda</taxon>
        <taxon>Siphonostomatoida</taxon>
        <taxon>Caligidae</taxon>
        <taxon>Lepeophtheirus</taxon>
    </lineage>
</organism>
<accession>A0A0K2VE29</accession>